<dbReference type="CDD" id="cd04301">
    <property type="entry name" value="NAT_SF"/>
    <property type="match status" value="1"/>
</dbReference>
<evidence type="ECO:0000259" key="1">
    <source>
        <dbReference type="PROSITE" id="PS51186"/>
    </source>
</evidence>
<feature type="domain" description="N-acetyltransferase" evidence="1">
    <location>
        <begin position="222"/>
        <end position="378"/>
    </location>
</feature>
<gene>
    <name evidence="2" type="ordered locus">Jden_1424</name>
</gene>
<dbReference type="KEGG" id="jde:Jden_1424"/>
<protein>
    <submittedName>
        <fullName evidence="2">GCN5-related N-acetyltransferase</fullName>
    </submittedName>
</protein>
<organism evidence="2 3">
    <name type="scientific">Jonesia denitrificans (strain ATCC 14870 / DSM 20603 / BCRC 15368 / CIP 55.134 / JCM 11481 / NBRC 15587 / NCTC 10816 / Prevot 55134)</name>
    <name type="common">Listeria denitrificans</name>
    <dbReference type="NCBI Taxonomy" id="471856"/>
    <lineage>
        <taxon>Bacteria</taxon>
        <taxon>Bacillati</taxon>
        <taxon>Actinomycetota</taxon>
        <taxon>Actinomycetes</taxon>
        <taxon>Micrococcales</taxon>
        <taxon>Jonesiaceae</taxon>
        <taxon>Jonesia</taxon>
    </lineage>
</organism>
<dbReference type="Gene3D" id="3.40.630.30">
    <property type="match status" value="1"/>
</dbReference>
<evidence type="ECO:0000313" key="2">
    <source>
        <dbReference type="EMBL" id="ACV09076.1"/>
    </source>
</evidence>
<dbReference type="RefSeq" id="WP_015771704.1">
    <property type="nucleotide sequence ID" value="NC_013174.1"/>
</dbReference>
<keyword evidence="2" id="KW-0808">Transferase</keyword>
<dbReference type="EMBL" id="CP001706">
    <property type="protein sequence ID" value="ACV09076.1"/>
    <property type="molecule type" value="Genomic_DNA"/>
</dbReference>
<reference evidence="2 3" key="1">
    <citation type="journal article" date="2009" name="Stand. Genomic Sci.">
        <title>Complete genome sequence of Jonesia denitrificans type strain (Prevot 55134).</title>
        <authorList>
            <person name="Pukall R."/>
            <person name="Gehrich-Schroter G."/>
            <person name="Lapidus A."/>
            <person name="Nolan M."/>
            <person name="Glavina Del Rio T."/>
            <person name="Lucas S."/>
            <person name="Chen F."/>
            <person name="Tice H."/>
            <person name="Pitluck S."/>
            <person name="Cheng J.F."/>
            <person name="Copeland A."/>
            <person name="Saunders E."/>
            <person name="Brettin T."/>
            <person name="Detter J.C."/>
            <person name="Bruce D."/>
            <person name="Goodwin L."/>
            <person name="Pati A."/>
            <person name="Ivanova N."/>
            <person name="Mavromatis K."/>
            <person name="Ovchinnikova G."/>
            <person name="Chen A."/>
            <person name="Palaniappan K."/>
            <person name="Land M."/>
            <person name="Hauser L."/>
            <person name="Chang Y.J."/>
            <person name="Jeffries C.D."/>
            <person name="Chain P."/>
            <person name="Goker M."/>
            <person name="Bristow J."/>
            <person name="Eisen J.A."/>
            <person name="Markowitz V."/>
            <person name="Hugenholtz P."/>
            <person name="Kyrpides N.C."/>
            <person name="Klenk H.P."/>
            <person name="Han C."/>
        </authorList>
    </citation>
    <scope>NUCLEOTIDE SEQUENCE [LARGE SCALE GENOMIC DNA]</scope>
    <source>
        <strain evidence="3">ATCC 14870 / DSM 20603 / BCRC 15368 / CIP 55.134 / JCM 11481 / NBRC 15587 / NCTC 10816 / Prevot 55134</strain>
    </source>
</reference>
<dbReference type="InterPro" id="IPR016181">
    <property type="entry name" value="Acyl_CoA_acyltransferase"/>
</dbReference>
<sequence>MSSATIAPVIDHVNYTMGEAEYRRSDHLVATPQGDHHHDLPGGQGPHLAHDDTLTWLPLHISDATEVHQLLSTSDRHDGATRTASLIEVESWFDGSWVNPIRDTIGGYHGRVLVACAFVDHRPHTDSIDHISVKIAVHPRYRSPVRESAIVRWATEQAQQCLAQQPGRNGSKKARIVHQVTGRSATRLHSLEQHGYQVKRHVRTMRRDLSQPVADVKLHDNLTIHRWNADLDDLIRQTHNEVFHGVWGATRHTEETWARERAQLWAPWSFAVLDHNASSTESEPLVVGFVLCGRHDEQWEHTGVSMGHIETVGVRPQYRRRGVTTALLVHTLAVLARQGVQCANIDVDIDEHRMWSLCARLGFDDIATSLVYSKEINI</sequence>
<dbReference type="eggNOG" id="COG0456">
    <property type="taxonomic scope" value="Bacteria"/>
</dbReference>
<dbReference type="InterPro" id="IPR000182">
    <property type="entry name" value="GNAT_dom"/>
</dbReference>
<evidence type="ECO:0000313" key="3">
    <source>
        <dbReference type="Proteomes" id="UP000000628"/>
    </source>
</evidence>
<dbReference type="HOGENOM" id="CLU_056890_0_1_11"/>
<dbReference type="SUPFAM" id="SSF55729">
    <property type="entry name" value="Acyl-CoA N-acyltransferases (Nat)"/>
    <property type="match status" value="2"/>
</dbReference>
<dbReference type="Proteomes" id="UP000000628">
    <property type="component" value="Chromosome"/>
</dbReference>
<dbReference type="AlphaFoldDB" id="C7R4L9"/>
<keyword evidence="3" id="KW-1185">Reference proteome</keyword>
<dbReference type="STRING" id="471856.Jden_1424"/>
<proteinExistence type="predicted"/>
<dbReference type="Pfam" id="PF00583">
    <property type="entry name" value="Acetyltransf_1"/>
    <property type="match status" value="1"/>
</dbReference>
<accession>C7R4L9</accession>
<name>C7R4L9_JONDD</name>
<dbReference type="OrthoDB" id="9799092at2"/>
<dbReference type="GO" id="GO:0016747">
    <property type="term" value="F:acyltransferase activity, transferring groups other than amino-acyl groups"/>
    <property type="evidence" value="ECO:0007669"/>
    <property type="project" value="InterPro"/>
</dbReference>
<dbReference type="PROSITE" id="PS51186">
    <property type="entry name" value="GNAT"/>
    <property type="match status" value="1"/>
</dbReference>